<accession>A0AAV4TK79</accession>
<protein>
    <submittedName>
        <fullName evidence="2">Uncharacterized protein</fullName>
    </submittedName>
</protein>
<sequence length="132" mass="15179">MSGLRNSASLSSTIKKPPGPDLFDQFRRVEDEVKVPLREKDEGRRKRRDLPKPWKNTKIFRVFPIPPILQTNFYFLEEGFSSFTRISLNSLDICYVNDESSYSCCIGDIFPVSWENGSPVSPWISLNSLDIC</sequence>
<keyword evidence="3" id="KW-1185">Reference proteome</keyword>
<feature type="region of interest" description="Disordered" evidence="1">
    <location>
        <begin position="1"/>
        <end position="23"/>
    </location>
</feature>
<name>A0AAV4TK79_CAEEX</name>
<dbReference type="Proteomes" id="UP001054945">
    <property type="component" value="Unassembled WGS sequence"/>
</dbReference>
<gene>
    <name evidence="2" type="ORF">CEXT_745711</name>
</gene>
<proteinExistence type="predicted"/>
<dbReference type="AlphaFoldDB" id="A0AAV4TK79"/>
<comment type="caution">
    <text evidence="2">The sequence shown here is derived from an EMBL/GenBank/DDBJ whole genome shotgun (WGS) entry which is preliminary data.</text>
</comment>
<organism evidence="2 3">
    <name type="scientific">Caerostris extrusa</name>
    <name type="common">Bark spider</name>
    <name type="synonym">Caerostris bankana</name>
    <dbReference type="NCBI Taxonomy" id="172846"/>
    <lineage>
        <taxon>Eukaryota</taxon>
        <taxon>Metazoa</taxon>
        <taxon>Ecdysozoa</taxon>
        <taxon>Arthropoda</taxon>
        <taxon>Chelicerata</taxon>
        <taxon>Arachnida</taxon>
        <taxon>Araneae</taxon>
        <taxon>Araneomorphae</taxon>
        <taxon>Entelegynae</taxon>
        <taxon>Araneoidea</taxon>
        <taxon>Araneidae</taxon>
        <taxon>Caerostris</taxon>
    </lineage>
</organism>
<evidence type="ECO:0000313" key="2">
    <source>
        <dbReference type="EMBL" id="GIY46139.1"/>
    </source>
</evidence>
<evidence type="ECO:0000256" key="1">
    <source>
        <dbReference type="SAM" id="MobiDB-lite"/>
    </source>
</evidence>
<evidence type="ECO:0000313" key="3">
    <source>
        <dbReference type="Proteomes" id="UP001054945"/>
    </source>
</evidence>
<reference evidence="2 3" key="1">
    <citation type="submission" date="2021-06" db="EMBL/GenBank/DDBJ databases">
        <title>Caerostris extrusa draft genome.</title>
        <authorList>
            <person name="Kono N."/>
            <person name="Arakawa K."/>
        </authorList>
    </citation>
    <scope>NUCLEOTIDE SEQUENCE [LARGE SCALE GENOMIC DNA]</scope>
</reference>
<feature type="compositionally biased region" description="Polar residues" evidence="1">
    <location>
        <begin position="1"/>
        <end position="14"/>
    </location>
</feature>
<dbReference type="EMBL" id="BPLR01011376">
    <property type="protein sequence ID" value="GIY46139.1"/>
    <property type="molecule type" value="Genomic_DNA"/>
</dbReference>